<dbReference type="PANTHER" id="PTHR42723">
    <property type="entry name" value="CHLOROPHYLL SYNTHASE"/>
    <property type="match status" value="1"/>
</dbReference>
<evidence type="ECO:0000256" key="5">
    <source>
        <dbReference type="SAM" id="Phobius"/>
    </source>
</evidence>
<feature type="transmembrane region" description="Helical" evidence="5">
    <location>
        <begin position="250"/>
        <end position="270"/>
    </location>
</feature>
<keyword evidence="2 5" id="KW-0812">Transmembrane</keyword>
<dbReference type="Gene3D" id="1.10.357.140">
    <property type="entry name" value="UbiA prenyltransferase"/>
    <property type="match status" value="1"/>
</dbReference>
<evidence type="ECO:0000256" key="3">
    <source>
        <dbReference type="ARBA" id="ARBA00022989"/>
    </source>
</evidence>
<keyword evidence="4 5" id="KW-0472">Membrane</keyword>
<dbReference type="InterPro" id="IPR050475">
    <property type="entry name" value="Prenyltransferase_related"/>
</dbReference>
<dbReference type="InterPro" id="IPR044878">
    <property type="entry name" value="UbiA_sf"/>
</dbReference>
<dbReference type="InterPro" id="IPR000537">
    <property type="entry name" value="UbiA_prenyltransferase"/>
</dbReference>
<feature type="transmembrane region" description="Helical" evidence="5">
    <location>
        <begin position="123"/>
        <end position="140"/>
    </location>
</feature>
<feature type="transmembrane region" description="Helical" evidence="5">
    <location>
        <begin position="277"/>
        <end position="300"/>
    </location>
</feature>
<evidence type="ECO:0000256" key="4">
    <source>
        <dbReference type="ARBA" id="ARBA00023136"/>
    </source>
</evidence>
<dbReference type="PANTHER" id="PTHR42723:SF1">
    <property type="entry name" value="CHLOROPHYLL SYNTHASE, CHLOROPLASTIC"/>
    <property type="match status" value="1"/>
</dbReference>
<feature type="transmembrane region" description="Helical" evidence="5">
    <location>
        <begin position="12"/>
        <end position="29"/>
    </location>
</feature>
<protein>
    <submittedName>
        <fullName evidence="6">UbiA prenyltransferase family protein</fullName>
    </submittedName>
</protein>
<name>A0ABV9TSF1_9ACTN</name>
<comment type="subcellular location">
    <subcellularLocation>
        <location evidence="1">Membrane</location>
        <topology evidence="1">Multi-pass membrane protein</topology>
    </subcellularLocation>
</comment>
<feature type="transmembrane region" description="Helical" evidence="5">
    <location>
        <begin position="177"/>
        <end position="199"/>
    </location>
</feature>
<organism evidence="6 7">
    <name type="scientific">Actinomadura gamaensis</name>
    <dbReference type="NCBI Taxonomy" id="1763541"/>
    <lineage>
        <taxon>Bacteria</taxon>
        <taxon>Bacillati</taxon>
        <taxon>Actinomycetota</taxon>
        <taxon>Actinomycetes</taxon>
        <taxon>Streptosporangiales</taxon>
        <taxon>Thermomonosporaceae</taxon>
        <taxon>Actinomadura</taxon>
    </lineage>
</organism>
<keyword evidence="3 5" id="KW-1133">Transmembrane helix</keyword>
<dbReference type="EMBL" id="JBHSIT010000001">
    <property type="protein sequence ID" value="MFC4906388.1"/>
    <property type="molecule type" value="Genomic_DNA"/>
</dbReference>
<comment type="caution">
    <text evidence="6">The sequence shown here is derived from an EMBL/GenBank/DDBJ whole genome shotgun (WGS) entry which is preliminary data.</text>
</comment>
<dbReference type="Proteomes" id="UP001595872">
    <property type="component" value="Unassembled WGS sequence"/>
</dbReference>
<feature type="transmembrane region" description="Helical" evidence="5">
    <location>
        <begin position="49"/>
        <end position="75"/>
    </location>
</feature>
<reference evidence="7" key="1">
    <citation type="journal article" date="2019" name="Int. J. Syst. Evol. Microbiol.">
        <title>The Global Catalogue of Microorganisms (GCM) 10K type strain sequencing project: providing services to taxonomists for standard genome sequencing and annotation.</title>
        <authorList>
            <consortium name="The Broad Institute Genomics Platform"/>
            <consortium name="The Broad Institute Genome Sequencing Center for Infectious Disease"/>
            <person name="Wu L."/>
            <person name="Ma J."/>
        </authorList>
    </citation>
    <scope>NUCLEOTIDE SEQUENCE [LARGE SCALE GENOMIC DNA]</scope>
    <source>
        <strain evidence="7">KLKA75</strain>
    </source>
</reference>
<dbReference type="Pfam" id="PF01040">
    <property type="entry name" value="UbiA"/>
    <property type="match status" value="1"/>
</dbReference>
<accession>A0ABV9TSF1</accession>
<dbReference type="RefSeq" id="WP_378252091.1">
    <property type="nucleotide sequence ID" value="NZ_JBHSIT010000001.1"/>
</dbReference>
<evidence type="ECO:0000313" key="6">
    <source>
        <dbReference type="EMBL" id="MFC4906388.1"/>
    </source>
</evidence>
<sequence>MLLGLLGIARPSLWTVTLVPFWVGNLLATRELVVGPRECLPRPRGCAGAVAPVVAGVAVWGPLLWLAVLAVNDVVDAPGDRRNPRKRDAPLVSGQVSVREAMVAAHVAGLAALLVAITVRLSFALVTLGFLGLGWLYSVPPFRFKGRPGLDVATNAVAVGGLAVVAGWTVVRPLAGFPWVMAFQGVLVAVALYVPTTVVDHGADVAGGYRTVAVRLGPRVAHRVGLAALASACALAILLAARGTLYPNRILWIEVASAPILLGAYWRLLVRAREPHAVLRGIIIVSWLFLMPCAAFALAYTGTV</sequence>
<feature type="transmembrane region" description="Helical" evidence="5">
    <location>
        <begin position="152"/>
        <end position="171"/>
    </location>
</feature>
<proteinExistence type="predicted"/>
<evidence type="ECO:0000256" key="1">
    <source>
        <dbReference type="ARBA" id="ARBA00004141"/>
    </source>
</evidence>
<gene>
    <name evidence="6" type="ORF">ACFPCY_03575</name>
</gene>
<keyword evidence="7" id="KW-1185">Reference proteome</keyword>
<evidence type="ECO:0000256" key="2">
    <source>
        <dbReference type="ARBA" id="ARBA00022692"/>
    </source>
</evidence>
<feature type="transmembrane region" description="Helical" evidence="5">
    <location>
        <begin position="220"/>
        <end position="244"/>
    </location>
</feature>
<evidence type="ECO:0000313" key="7">
    <source>
        <dbReference type="Proteomes" id="UP001595872"/>
    </source>
</evidence>